<evidence type="ECO:0000313" key="2">
    <source>
        <dbReference type="EMBL" id="KAF2885947.1"/>
    </source>
</evidence>
<feature type="compositionally biased region" description="Basic residues" evidence="1">
    <location>
        <begin position="93"/>
        <end position="104"/>
    </location>
</feature>
<name>A0A8K0CIL5_IGNLU</name>
<comment type="caution">
    <text evidence="2">The sequence shown here is derived from an EMBL/GenBank/DDBJ whole genome shotgun (WGS) entry which is preliminary data.</text>
</comment>
<keyword evidence="3" id="KW-1185">Reference proteome</keyword>
<organism evidence="2 3">
    <name type="scientific">Ignelater luminosus</name>
    <name type="common">Cucubano</name>
    <name type="synonym">Pyrophorus luminosus</name>
    <dbReference type="NCBI Taxonomy" id="2038154"/>
    <lineage>
        <taxon>Eukaryota</taxon>
        <taxon>Metazoa</taxon>
        <taxon>Ecdysozoa</taxon>
        <taxon>Arthropoda</taxon>
        <taxon>Hexapoda</taxon>
        <taxon>Insecta</taxon>
        <taxon>Pterygota</taxon>
        <taxon>Neoptera</taxon>
        <taxon>Endopterygota</taxon>
        <taxon>Coleoptera</taxon>
        <taxon>Polyphaga</taxon>
        <taxon>Elateriformia</taxon>
        <taxon>Elateroidea</taxon>
        <taxon>Elateridae</taxon>
        <taxon>Agrypninae</taxon>
        <taxon>Pyrophorini</taxon>
        <taxon>Ignelater</taxon>
    </lineage>
</organism>
<proteinExistence type="predicted"/>
<feature type="region of interest" description="Disordered" evidence="1">
    <location>
        <begin position="67"/>
        <end position="173"/>
    </location>
</feature>
<dbReference type="EMBL" id="VTPC01089115">
    <property type="protein sequence ID" value="KAF2885947.1"/>
    <property type="molecule type" value="Genomic_DNA"/>
</dbReference>
<gene>
    <name evidence="2" type="ORF">ILUMI_20226</name>
</gene>
<evidence type="ECO:0000313" key="3">
    <source>
        <dbReference type="Proteomes" id="UP000801492"/>
    </source>
</evidence>
<feature type="region of interest" description="Disordered" evidence="1">
    <location>
        <begin position="220"/>
        <end position="268"/>
    </location>
</feature>
<evidence type="ECO:0000256" key="1">
    <source>
        <dbReference type="SAM" id="MobiDB-lite"/>
    </source>
</evidence>
<dbReference type="Proteomes" id="UP000801492">
    <property type="component" value="Unassembled WGS sequence"/>
</dbReference>
<accession>A0A8K0CIL5</accession>
<feature type="compositionally biased region" description="Basic and acidic residues" evidence="1">
    <location>
        <begin position="146"/>
        <end position="157"/>
    </location>
</feature>
<reference evidence="2" key="1">
    <citation type="submission" date="2019-08" db="EMBL/GenBank/DDBJ databases">
        <title>The genome of the North American firefly Photinus pyralis.</title>
        <authorList>
            <consortium name="Photinus pyralis genome working group"/>
            <person name="Fallon T.R."/>
            <person name="Sander Lower S.E."/>
            <person name="Weng J.-K."/>
        </authorList>
    </citation>
    <scope>NUCLEOTIDE SEQUENCE</scope>
    <source>
        <strain evidence="2">TRF0915ILg1</strain>
        <tissue evidence="2">Whole body</tissue>
    </source>
</reference>
<protein>
    <submittedName>
        <fullName evidence="2">Uncharacterized protein</fullName>
    </submittedName>
</protein>
<sequence length="268" mass="30326">MQCRHGDTPIERYMRKVQHSLYEHGYDKTMAELRILAPNITCLEDFFGYDPENSLFVYDSSTEDSNLINTDWPPLETPRQEPPVADTEAPKKSQSKKKPNKRQRQREAVPPEEPPSHPSPTLTESQPDADQQRRQGAITCSHARRTKQDKLCDKHAPLPDSVPDPTPPQDDATTTIQPQLRFFNARRHRCVVHFHRTATNTSVTSTAAAAATYAATSYHQRAKASRSRPQSETSERAVKLPVLSPVRAPRYGEAPGDFRLPLSRNLRP</sequence>
<dbReference type="AlphaFoldDB" id="A0A8K0CIL5"/>